<feature type="repeat" description="ANK" evidence="7">
    <location>
        <begin position="261"/>
        <end position="293"/>
    </location>
</feature>
<feature type="repeat" description="ANK" evidence="7">
    <location>
        <begin position="111"/>
        <end position="143"/>
    </location>
</feature>
<evidence type="ECO:0000256" key="5">
    <source>
        <dbReference type="ARBA" id="ARBA00023043"/>
    </source>
</evidence>
<dbReference type="GO" id="GO:0005886">
    <property type="term" value="C:plasma membrane"/>
    <property type="evidence" value="ECO:0007669"/>
    <property type="project" value="TreeGrafter"/>
</dbReference>
<feature type="transmembrane region" description="Helical" evidence="8">
    <location>
        <begin position="435"/>
        <end position="457"/>
    </location>
</feature>
<evidence type="ECO:0000256" key="7">
    <source>
        <dbReference type="PROSITE-ProRule" id="PRU00023"/>
    </source>
</evidence>
<evidence type="ECO:0000259" key="9">
    <source>
        <dbReference type="Pfam" id="PF13962"/>
    </source>
</evidence>
<comment type="subcellular location">
    <subcellularLocation>
        <location evidence="1">Membrane</location>
        <topology evidence="1">Multi-pass membrane protein</topology>
    </subcellularLocation>
</comment>
<keyword evidence="4 8" id="KW-1133">Transmembrane helix</keyword>
<dbReference type="PROSITE" id="PS50297">
    <property type="entry name" value="ANK_REP_REGION"/>
    <property type="match status" value="4"/>
</dbReference>
<gene>
    <name evidence="10" type="ORF">LITE_LOCUS25957</name>
</gene>
<feature type="domain" description="PGG" evidence="9">
    <location>
        <begin position="432"/>
        <end position="533"/>
    </location>
</feature>
<name>A0AAV0LZF0_9ROSI</name>
<dbReference type="PROSITE" id="PS50088">
    <property type="entry name" value="ANK_REPEAT"/>
    <property type="match status" value="4"/>
</dbReference>
<keyword evidence="5 7" id="KW-0040">ANK repeat</keyword>
<evidence type="ECO:0000313" key="10">
    <source>
        <dbReference type="EMBL" id="CAI0438911.1"/>
    </source>
</evidence>
<evidence type="ECO:0000256" key="3">
    <source>
        <dbReference type="ARBA" id="ARBA00022737"/>
    </source>
</evidence>
<dbReference type="Pfam" id="PF12796">
    <property type="entry name" value="Ank_2"/>
    <property type="match status" value="4"/>
</dbReference>
<dbReference type="InterPro" id="IPR036770">
    <property type="entry name" value="Ankyrin_rpt-contain_sf"/>
</dbReference>
<dbReference type="Pfam" id="PF13962">
    <property type="entry name" value="PGG"/>
    <property type="match status" value="1"/>
</dbReference>
<feature type="transmembrane region" description="Helical" evidence="8">
    <location>
        <begin position="469"/>
        <end position="490"/>
    </location>
</feature>
<dbReference type="EMBL" id="CAMGYJ010000006">
    <property type="protein sequence ID" value="CAI0438911.1"/>
    <property type="molecule type" value="Genomic_DNA"/>
</dbReference>
<evidence type="ECO:0000313" key="11">
    <source>
        <dbReference type="Proteomes" id="UP001154282"/>
    </source>
</evidence>
<dbReference type="PANTHER" id="PTHR24186:SF50">
    <property type="entry name" value="ANKYRIN REPEAT-CONTAINING PROTEIN ITN1-LIKE ISOFORM X1"/>
    <property type="match status" value="1"/>
</dbReference>
<evidence type="ECO:0000256" key="1">
    <source>
        <dbReference type="ARBA" id="ARBA00004141"/>
    </source>
</evidence>
<feature type="transmembrane region" description="Helical" evidence="8">
    <location>
        <begin position="518"/>
        <end position="535"/>
    </location>
</feature>
<feature type="repeat" description="ANK" evidence="7">
    <location>
        <begin position="329"/>
        <end position="361"/>
    </location>
</feature>
<evidence type="ECO:0000256" key="2">
    <source>
        <dbReference type="ARBA" id="ARBA00022692"/>
    </source>
</evidence>
<proteinExistence type="predicted"/>
<dbReference type="InterPro" id="IPR026961">
    <property type="entry name" value="PGG_dom"/>
</dbReference>
<accession>A0AAV0LZF0</accession>
<dbReference type="AlphaFoldDB" id="A0AAV0LZF0"/>
<dbReference type="PANTHER" id="PTHR24186">
    <property type="entry name" value="PROTEIN PHOSPHATASE 1 REGULATORY SUBUNIT"/>
    <property type="match status" value="1"/>
</dbReference>
<dbReference type="SUPFAM" id="SSF48403">
    <property type="entry name" value="Ankyrin repeat"/>
    <property type="match status" value="2"/>
</dbReference>
<evidence type="ECO:0000256" key="4">
    <source>
        <dbReference type="ARBA" id="ARBA00022989"/>
    </source>
</evidence>
<feature type="repeat" description="ANK" evidence="7">
    <location>
        <begin position="69"/>
        <end position="91"/>
    </location>
</feature>
<evidence type="ECO:0000256" key="8">
    <source>
        <dbReference type="SAM" id="Phobius"/>
    </source>
</evidence>
<dbReference type="InterPro" id="IPR002110">
    <property type="entry name" value="Ankyrin_rpt"/>
</dbReference>
<dbReference type="Proteomes" id="UP001154282">
    <property type="component" value="Unassembled WGS sequence"/>
</dbReference>
<keyword evidence="6 8" id="KW-0472">Membrane</keyword>
<comment type="caution">
    <text evidence="10">The sequence shown here is derived from an EMBL/GenBank/DDBJ whole genome shotgun (WGS) entry which is preliminary data.</text>
</comment>
<dbReference type="SMART" id="SM00248">
    <property type="entry name" value="ANK"/>
    <property type="match status" value="7"/>
</dbReference>
<dbReference type="Gene3D" id="1.25.40.20">
    <property type="entry name" value="Ankyrin repeat-containing domain"/>
    <property type="match status" value="2"/>
</dbReference>
<feature type="transmembrane region" description="Helical" evidence="8">
    <location>
        <begin position="199"/>
        <end position="219"/>
    </location>
</feature>
<keyword evidence="3" id="KW-0677">Repeat</keyword>
<protein>
    <recommendedName>
        <fullName evidence="9">PGG domain-containing protein</fullName>
    </recommendedName>
</protein>
<feature type="transmembrane region" description="Helical" evidence="8">
    <location>
        <begin position="542"/>
        <end position="564"/>
    </location>
</feature>
<keyword evidence="11" id="KW-1185">Reference proteome</keyword>
<sequence length="570" mass="61616">MDLELYQAVIQGNDKFLEDLSNAGSCDVLQVTSGHKNTILHVAAKCGGIQTAEKIIGLFPGLLHQTNSKGDSPLHVAARLGRLEMIQLLVNCAKLVEIEVGKELLRMENVDKDTALHVAVRNGHFEVVSLLISEDPELTLMLNAAAESSLFLAVDRKFYAIAQRILETVPSCCYGGRDDMNVLHAAIIRADRRFLLMDAVANIMTFCSVALIMFINILLPSAFKLSYFNFRRSCSFAYIGADFLQELLKRNPSLSSEADKRGWIPLHYAAYSGNAEVVQLLLQTDASLAYVKDKHGMSALHLSAQSGHVEVAQKITALCPDTSELLDNRCRTALHVAAESGRRNVVKFLLKEQCFCDLMNEQDEAGDTPLHIAAAQQHAEVHLLLASDPRVDRAGLTASDMAPLPLASIAESEESIKHNDVGLYSISRLSGSVNLVVATAIAAVTFAAIFTIMMMGGTRMLRRKPGFQLYVMANSLAFGLSTASMFVYIVGLLGAGRRRDCAAVAVKLSNYAELFGEWSVYGMVVAFAAGTAVVCGGEELAVFAVASVATGCCCFLLGPLVYGLTFHGGV</sequence>
<keyword evidence="2 8" id="KW-0812">Transmembrane</keyword>
<reference evidence="10" key="1">
    <citation type="submission" date="2022-08" db="EMBL/GenBank/DDBJ databases">
        <authorList>
            <person name="Gutierrez-Valencia J."/>
        </authorList>
    </citation>
    <scope>NUCLEOTIDE SEQUENCE</scope>
</reference>
<evidence type="ECO:0000256" key="6">
    <source>
        <dbReference type="ARBA" id="ARBA00023136"/>
    </source>
</evidence>
<organism evidence="10 11">
    <name type="scientific">Linum tenue</name>
    <dbReference type="NCBI Taxonomy" id="586396"/>
    <lineage>
        <taxon>Eukaryota</taxon>
        <taxon>Viridiplantae</taxon>
        <taxon>Streptophyta</taxon>
        <taxon>Embryophyta</taxon>
        <taxon>Tracheophyta</taxon>
        <taxon>Spermatophyta</taxon>
        <taxon>Magnoliopsida</taxon>
        <taxon>eudicotyledons</taxon>
        <taxon>Gunneridae</taxon>
        <taxon>Pentapetalae</taxon>
        <taxon>rosids</taxon>
        <taxon>fabids</taxon>
        <taxon>Malpighiales</taxon>
        <taxon>Linaceae</taxon>
        <taxon>Linum</taxon>
    </lineage>
</organism>